<dbReference type="Pfam" id="PF02597">
    <property type="entry name" value="ThiS"/>
    <property type="match status" value="1"/>
</dbReference>
<dbReference type="InterPro" id="IPR016155">
    <property type="entry name" value="Mopterin_synth/thiamin_S_b"/>
</dbReference>
<dbReference type="STRING" id="29486.UGYR_08755"/>
<dbReference type="OrthoDB" id="6388078at2"/>
<dbReference type="PANTHER" id="PTHR34472">
    <property type="entry name" value="SULFUR CARRIER PROTEIN THIS"/>
    <property type="match status" value="1"/>
</dbReference>
<evidence type="ECO:0000313" key="3">
    <source>
        <dbReference type="Proteomes" id="UP000255169"/>
    </source>
</evidence>
<dbReference type="EMBL" id="LN681231">
    <property type="protein sequence ID" value="CEK29044.1"/>
    <property type="molecule type" value="Genomic_DNA"/>
</dbReference>
<dbReference type="Gene3D" id="3.10.20.30">
    <property type="match status" value="1"/>
</dbReference>
<dbReference type="InterPro" id="IPR003749">
    <property type="entry name" value="ThiS/MoaD-like"/>
</dbReference>
<sequence>MKILLNDESIELEDALTVNQLLTQLDYNQPGSALAINQTIIPRNNWDTHILQDGDDVLLFQAIAGG</sequence>
<evidence type="ECO:0000313" key="1">
    <source>
        <dbReference type="EMBL" id="CEK29044.1"/>
    </source>
</evidence>
<dbReference type="AlphaFoldDB" id="A0A085U3W2"/>
<dbReference type="SUPFAM" id="SSF54285">
    <property type="entry name" value="MoaD/ThiS"/>
    <property type="match status" value="1"/>
</dbReference>
<name>A0A085U3W2_YERRU</name>
<accession>A0A085U3W2</accession>
<dbReference type="GeneID" id="66880917"/>
<dbReference type="NCBIfam" id="TIGR01683">
    <property type="entry name" value="thiS"/>
    <property type="match status" value="1"/>
</dbReference>
<keyword evidence="3" id="KW-1185">Reference proteome</keyword>
<dbReference type="InterPro" id="IPR012675">
    <property type="entry name" value="Beta-grasp_dom_sf"/>
</dbReference>
<dbReference type="EMBL" id="UHJG01000001">
    <property type="protein sequence ID" value="SUQ01058.1"/>
    <property type="molecule type" value="Genomic_DNA"/>
</dbReference>
<dbReference type="RefSeq" id="WP_038244629.1">
    <property type="nucleotide sequence ID" value="NZ_CABIHR010000027.1"/>
</dbReference>
<dbReference type="CDD" id="cd00565">
    <property type="entry name" value="Ubl_ThiS"/>
    <property type="match status" value="1"/>
</dbReference>
<organism evidence="2 3">
    <name type="scientific">Yersinia ruckeri</name>
    <dbReference type="NCBI Taxonomy" id="29486"/>
    <lineage>
        <taxon>Bacteria</taxon>
        <taxon>Pseudomonadati</taxon>
        <taxon>Pseudomonadota</taxon>
        <taxon>Gammaproteobacteria</taxon>
        <taxon>Enterobacterales</taxon>
        <taxon>Yersiniaceae</taxon>
        <taxon>Yersinia</taxon>
    </lineage>
</organism>
<dbReference type="InterPro" id="IPR010035">
    <property type="entry name" value="Thi_S"/>
</dbReference>
<proteinExistence type="predicted"/>
<dbReference type="Proteomes" id="UP000255169">
    <property type="component" value="Unassembled WGS sequence"/>
</dbReference>
<dbReference type="PATRIC" id="fig|29486.44.peg.2935"/>
<gene>
    <name evidence="2" type="primary">thiS</name>
    <name evidence="1" type="ORF">CSF007_16640</name>
    <name evidence="2" type="ORF">NCTC10476_02396</name>
</gene>
<evidence type="ECO:0000313" key="2">
    <source>
        <dbReference type="EMBL" id="SUQ01058.1"/>
    </source>
</evidence>
<reference evidence="1" key="1">
    <citation type="journal article" date="2015" name="Genome Announc.">
        <title>Complete Genome Sequence of Yersinia ruckeri Strain CSF007-82, Etiologic Agent of Red Mouth Disease in Salmonid Fish.</title>
        <authorList>
            <person name="Nelson M.C."/>
            <person name="LaPatra S.E."/>
            <person name="Welch T.J."/>
            <person name="Graf J."/>
        </authorList>
    </citation>
    <scope>NUCLEOTIDE SEQUENCE</scope>
    <source>
        <strain evidence="1">CSF007-82</strain>
    </source>
</reference>
<dbReference type="PANTHER" id="PTHR34472:SF1">
    <property type="entry name" value="SULFUR CARRIER PROTEIN THIS"/>
    <property type="match status" value="1"/>
</dbReference>
<reference evidence="2 3" key="2">
    <citation type="submission" date="2018-06" db="EMBL/GenBank/DDBJ databases">
        <authorList>
            <consortium name="Pathogen Informatics"/>
            <person name="Doyle S."/>
        </authorList>
    </citation>
    <scope>NUCLEOTIDE SEQUENCE [LARGE SCALE GENOMIC DNA]</scope>
    <source>
        <strain evidence="2 3">NCTC10476</strain>
    </source>
</reference>
<dbReference type="eggNOG" id="COG2104">
    <property type="taxonomic scope" value="Bacteria"/>
</dbReference>
<protein>
    <submittedName>
        <fullName evidence="1">Sulfur carrier protein ThiS</fullName>
    </submittedName>
    <submittedName>
        <fullName evidence="2">Sulfur transfer protein involved in thiamine biosynthesis</fullName>
    </submittedName>
</protein>
<dbReference type="KEGG" id="yrb:UGYR_08755"/>